<dbReference type="EMBL" id="DVFJ01000026">
    <property type="protein sequence ID" value="HIQ71969.1"/>
    <property type="molecule type" value="Genomic_DNA"/>
</dbReference>
<dbReference type="Pfam" id="PF00392">
    <property type="entry name" value="GntR"/>
    <property type="match status" value="1"/>
</dbReference>
<organism evidence="5 6">
    <name type="scientific">Candidatus Onthenecus intestinigallinarum</name>
    <dbReference type="NCBI Taxonomy" id="2840875"/>
    <lineage>
        <taxon>Bacteria</taxon>
        <taxon>Bacillati</taxon>
        <taxon>Bacillota</taxon>
        <taxon>Clostridia</taxon>
        <taxon>Eubacteriales</taxon>
        <taxon>Candidatus Onthenecus</taxon>
    </lineage>
</organism>
<dbReference type="PANTHER" id="PTHR38445">
    <property type="entry name" value="HTH-TYPE TRANSCRIPTIONAL REPRESSOR YTRA"/>
    <property type="match status" value="1"/>
</dbReference>
<dbReference type="Gene3D" id="1.10.10.10">
    <property type="entry name" value="Winged helix-like DNA-binding domain superfamily/Winged helix DNA-binding domain"/>
    <property type="match status" value="1"/>
</dbReference>
<comment type="caution">
    <text evidence="5">The sequence shown here is derived from an EMBL/GenBank/DDBJ whole genome shotgun (WGS) entry which is preliminary data.</text>
</comment>
<proteinExistence type="predicted"/>
<evidence type="ECO:0000259" key="4">
    <source>
        <dbReference type="PROSITE" id="PS50949"/>
    </source>
</evidence>
<evidence type="ECO:0000313" key="5">
    <source>
        <dbReference type="EMBL" id="HIQ71969.1"/>
    </source>
</evidence>
<evidence type="ECO:0000256" key="1">
    <source>
        <dbReference type="ARBA" id="ARBA00023015"/>
    </source>
</evidence>
<dbReference type="AlphaFoldDB" id="A0A9D0ZA61"/>
<reference evidence="5" key="2">
    <citation type="journal article" date="2021" name="PeerJ">
        <title>Extensive microbial diversity within the chicken gut microbiome revealed by metagenomics and culture.</title>
        <authorList>
            <person name="Gilroy R."/>
            <person name="Ravi A."/>
            <person name="Getino M."/>
            <person name="Pursley I."/>
            <person name="Horton D.L."/>
            <person name="Alikhan N.F."/>
            <person name="Baker D."/>
            <person name="Gharbi K."/>
            <person name="Hall N."/>
            <person name="Watson M."/>
            <person name="Adriaenssens E.M."/>
            <person name="Foster-Nyarko E."/>
            <person name="Jarju S."/>
            <person name="Secka A."/>
            <person name="Antonio M."/>
            <person name="Oren A."/>
            <person name="Chaudhuri R.R."/>
            <person name="La Ragione R."/>
            <person name="Hildebrand F."/>
            <person name="Pallen M.J."/>
        </authorList>
    </citation>
    <scope>NUCLEOTIDE SEQUENCE</scope>
    <source>
        <strain evidence="5">ChiSxjej2B14-6234</strain>
    </source>
</reference>
<dbReference type="InterPro" id="IPR036388">
    <property type="entry name" value="WH-like_DNA-bd_sf"/>
</dbReference>
<feature type="domain" description="HTH gntR-type" evidence="4">
    <location>
        <begin position="7"/>
        <end position="75"/>
    </location>
</feature>
<dbReference type="PANTHER" id="PTHR38445:SF10">
    <property type="entry name" value="GNTR-FAMILY TRANSCRIPTIONAL REGULATOR"/>
    <property type="match status" value="1"/>
</dbReference>
<evidence type="ECO:0000256" key="2">
    <source>
        <dbReference type="ARBA" id="ARBA00023125"/>
    </source>
</evidence>
<keyword evidence="2" id="KW-0238">DNA-binding</keyword>
<sequence length="126" mass="13854">MAFEEGVSIYLQVARMVEDDILAGRLGAEDPVPSTNAFARHFNINPATVAKGFALLVDEGIIYKRRGLGMFVTPQGREIVRGKRRRTFFETRIPALCAEARALGVEPAQFAAAVRNCMEQNGGEKI</sequence>
<dbReference type="InterPro" id="IPR036390">
    <property type="entry name" value="WH_DNA-bd_sf"/>
</dbReference>
<dbReference type="PROSITE" id="PS50949">
    <property type="entry name" value="HTH_GNTR"/>
    <property type="match status" value="1"/>
</dbReference>
<accession>A0A9D0ZA61</accession>
<dbReference type="SMART" id="SM00345">
    <property type="entry name" value="HTH_GNTR"/>
    <property type="match status" value="1"/>
</dbReference>
<dbReference type="GO" id="GO:0003700">
    <property type="term" value="F:DNA-binding transcription factor activity"/>
    <property type="evidence" value="ECO:0007669"/>
    <property type="project" value="InterPro"/>
</dbReference>
<evidence type="ECO:0000256" key="3">
    <source>
        <dbReference type="ARBA" id="ARBA00023163"/>
    </source>
</evidence>
<dbReference type="Proteomes" id="UP000886887">
    <property type="component" value="Unassembled WGS sequence"/>
</dbReference>
<evidence type="ECO:0000313" key="6">
    <source>
        <dbReference type="Proteomes" id="UP000886887"/>
    </source>
</evidence>
<keyword evidence="3" id="KW-0804">Transcription</keyword>
<gene>
    <name evidence="5" type="ORF">IAB73_07175</name>
</gene>
<protein>
    <submittedName>
        <fullName evidence="5">GntR family transcriptional regulator</fullName>
    </submittedName>
</protein>
<dbReference type="SUPFAM" id="SSF46785">
    <property type="entry name" value="Winged helix' DNA-binding domain"/>
    <property type="match status" value="1"/>
</dbReference>
<dbReference type="CDD" id="cd07377">
    <property type="entry name" value="WHTH_GntR"/>
    <property type="match status" value="1"/>
</dbReference>
<dbReference type="GO" id="GO:0003677">
    <property type="term" value="F:DNA binding"/>
    <property type="evidence" value="ECO:0007669"/>
    <property type="project" value="UniProtKB-KW"/>
</dbReference>
<keyword evidence="1" id="KW-0805">Transcription regulation</keyword>
<dbReference type="InterPro" id="IPR000524">
    <property type="entry name" value="Tscrpt_reg_HTH_GntR"/>
</dbReference>
<name>A0A9D0ZA61_9FIRM</name>
<reference evidence="5" key="1">
    <citation type="submission" date="2020-10" db="EMBL/GenBank/DDBJ databases">
        <authorList>
            <person name="Gilroy R."/>
        </authorList>
    </citation>
    <scope>NUCLEOTIDE SEQUENCE</scope>
    <source>
        <strain evidence="5">ChiSxjej2B14-6234</strain>
    </source>
</reference>